<dbReference type="PANTHER" id="PTHR11941:SF45">
    <property type="entry name" value="ENOYL-COA DELTA ISOMERASE 1, MITOCHONDRIAL"/>
    <property type="match status" value="1"/>
</dbReference>
<dbReference type="CDD" id="cd06558">
    <property type="entry name" value="crotonase-like"/>
    <property type="match status" value="1"/>
</dbReference>
<proteinExistence type="predicted"/>
<dbReference type="SUPFAM" id="SSF52096">
    <property type="entry name" value="ClpP/crotonase"/>
    <property type="match status" value="1"/>
</dbReference>
<keyword evidence="2" id="KW-1185">Reference proteome</keyword>
<protein>
    <submittedName>
        <fullName evidence="1">G1389 protein</fullName>
    </submittedName>
</protein>
<dbReference type="Pfam" id="PF00378">
    <property type="entry name" value="ECH_1"/>
    <property type="match status" value="1"/>
</dbReference>
<dbReference type="InterPro" id="IPR029045">
    <property type="entry name" value="ClpP/crotonase-like_dom_sf"/>
</dbReference>
<dbReference type="EMBL" id="CAXHTA020000002">
    <property type="protein sequence ID" value="CAL5219538.1"/>
    <property type="molecule type" value="Genomic_DNA"/>
</dbReference>
<name>A0ABP1FN59_9CHLO</name>
<organism evidence="1 2">
    <name type="scientific">Coccomyxa viridis</name>
    <dbReference type="NCBI Taxonomy" id="1274662"/>
    <lineage>
        <taxon>Eukaryota</taxon>
        <taxon>Viridiplantae</taxon>
        <taxon>Chlorophyta</taxon>
        <taxon>core chlorophytes</taxon>
        <taxon>Trebouxiophyceae</taxon>
        <taxon>Trebouxiophyceae incertae sedis</taxon>
        <taxon>Coccomyxaceae</taxon>
        <taxon>Coccomyxa</taxon>
    </lineage>
</organism>
<accession>A0ABP1FN59</accession>
<gene>
    <name evidence="1" type="primary">g1389</name>
    <name evidence="1" type="ORF">VP750_LOCUS1197</name>
</gene>
<dbReference type="Gene3D" id="3.90.226.10">
    <property type="entry name" value="2-enoyl-CoA Hydratase, Chain A, domain 1"/>
    <property type="match status" value="1"/>
</dbReference>
<dbReference type="Proteomes" id="UP001497392">
    <property type="component" value="Unassembled WGS sequence"/>
</dbReference>
<evidence type="ECO:0000313" key="1">
    <source>
        <dbReference type="EMBL" id="CAL5219538.1"/>
    </source>
</evidence>
<evidence type="ECO:0000313" key="2">
    <source>
        <dbReference type="Proteomes" id="UP001497392"/>
    </source>
</evidence>
<dbReference type="InterPro" id="IPR001753">
    <property type="entry name" value="Enoyl-CoA_hydra/iso"/>
</dbReference>
<comment type="caution">
    <text evidence="1">The sequence shown here is derived from an EMBL/GenBank/DDBJ whole genome shotgun (WGS) entry which is preliminary data.</text>
</comment>
<dbReference type="PANTHER" id="PTHR11941">
    <property type="entry name" value="ENOYL-COA HYDRATASE-RELATED"/>
    <property type="match status" value="1"/>
</dbReference>
<sequence>MSEILLAAMSVECAAGINICWLSWPLQKTVVPRNHARAIIGLTEAGRLHCNHHHSDLSGQEFSKGFHWHSVECLSCSWTCQGREYLALPWAAGRRRSCTQRATRGLSCTRAGAMPQYVHIDAWPGGIAVVLLRREPVNLMDLAMWQQLLAALDQLEADETVRGVIFASGLQREVFTAGNDIKELYAPQTSIARYTDFWVTSNVFLARLYRSPLVTLAAIKGACPAGGCCLSLCCDMRVMTEQGHIGLNEVAIGISVPLYWGRLMARVIGEKQAEHLCKNAALLSPPEALKVGLVDQLVSSEQLMPAAEAAMLKALEQPDSGRIVVKERFRGDFSREWEAYPAKEVPGAWEMLTATPTVKALEATLQRLKGKKGKAKL</sequence>
<reference evidence="1 2" key="1">
    <citation type="submission" date="2024-06" db="EMBL/GenBank/DDBJ databases">
        <authorList>
            <person name="Kraege A."/>
            <person name="Thomma B."/>
        </authorList>
    </citation>
    <scope>NUCLEOTIDE SEQUENCE [LARGE SCALE GENOMIC DNA]</scope>
</reference>